<dbReference type="CDD" id="cd00009">
    <property type="entry name" value="AAA"/>
    <property type="match status" value="1"/>
</dbReference>
<evidence type="ECO:0000259" key="8">
    <source>
        <dbReference type="PROSITE" id="PS50110"/>
    </source>
</evidence>
<dbReference type="SMART" id="SM00448">
    <property type="entry name" value="REC"/>
    <property type="match status" value="1"/>
</dbReference>
<keyword evidence="3" id="KW-0902">Two-component regulatory system</keyword>
<dbReference type="RefSeq" id="WP_167952080.1">
    <property type="nucleotide sequence ID" value="NZ_JAATJE010000001.1"/>
</dbReference>
<organism evidence="9 10">
    <name type="scientific">Sphingomonas jejuensis</name>
    <dbReference type="NCBI Taxonomy" id="904715"/>
    <lineage>
        <taxon>Bacteria</taxon>
        <taxon>Pseudomonadati</taxon>
        <taxon>Pseudomonadota</taxon>
        <taxon>Alphaproteobacteria</taxon>
        <taxon>Sphingomonadales</taxon>
        <taxon>Sphingomonadaceae</taxon>
        <taxon>Sphingomonas</taxon>
    </lineage>
</organism>
<reference evidence="9 10" key="1">
    <citation type="submission" date="2020-03" db="EMBL/GenBank/DDBJ databases">
        <title>Genomic Encyclopedia of Type Strains, Phase IV (KMG-IV): sequencing the most valuable type-strain genomes for metagenomic binning, comparative biology and taxonomic classification.</title>
        <authorList>
            <person name="Goeker M."/>
        </authorList>
    </citation>
    <scope>NUCLEOTIDE SEQUENCE [LARGE SCALE GENOMIC DNA]</scope>
    <source>
        <strain evidence="9 10">DSM 27651</strain>
    </source>
</reference>
<dbReference type="PROSITE" id="PS50110">
    <property type="entry name" value="RESPONSE_REGULATORY"/>
    <property type="match status" value="1"/>
</dbReference>
<gene>
    <name evidence="9" type="ORF">GGR88_000178</name>
</gene>
<dbReference type="Gene3D" id="1.10.10.60">
    <property type="entry name" value="Homeodomain-like"/>
    <property type="match status" value="1"/>
</dbReference>
<dbReference type="InterPro" id="IPR027417">
    <property type="entry name" value="P-loop_NTPase"/>
</dbReference>
<dbReference type="InterPro" id="IPR009057">
    <property type="entry name" value="Homeodomain-like_sf"/>
</dbReference>
<dbReference type="PROSITE" id="PS50045">
    <property type="entry name" value="SIGMA54_INTERACT_4"/>
    <property type="match status" value="1"/>
</dbReference>
<evidence type="ECO:0000256" key="6">
    <source>
        <dbReference type="PROSITE-ProRule" id="PRU00169"/>
    </source>
</evidence>
<evidence type="ECO:0000256" key="5">
    <source>
        <dbReference type="ARBA" id="ARBA00023163"/>
    </source>
</evidence>
<sequence>MTRAVALVDDDEDLRRATAQLLTLGGFEVTAFADAVEALGAIGRSFAGPVVTDVRMPRMSGIELFRTLRDRDADLPVILMTGHGDVAMAVDALKGGAWDFLEKPFNPDVLLAAVERASTARALVLENRRLREAADSGPAAAILGEAPAIRRLRELVPVIADAQLDIVVEGETGVGKRLLARTIHRAGKRARHRFTAIDCATVPAQIVERELFARGGAIARGDRGTLFLDRIDLASPELARRLALLAESRMVALDLRDPDPVDIRIIATMPDGGRNAVNDALYHRLAGVPLRVPPLRERRGDIPILFAHHAERAAADHRRPLPRFGDLPHRLAARDWPGNVRELANQAERLVLGIDADPDGSQPADAAPLPARLDQFERAAIVEAVQASGGEIAAAIDRLGVPRKTFYYRTKRLGIDLKALRETTRSSGG</sequence>
<evidence type="ECO:0000256" key="4">
    <source>
        <dbReference type="ARBA" id="ARBA00023015"/>
    </source>
</evidence>
<comment type="caution">
    <text evidence="9">The sequence shown here is derived from an EMBL/GenBank/DDBJ whole genome shotgun (WGS) entry which is preliminary data.</text>
</comment>
<dbReference type="Pfam" id="PF00072">
    <property type="entry name" value="Response_reg"/>
    <property type="match status" value="1"/>
</dbReference>
<dbReference type="SUPFAM" id="SSF52172">
    <property type="entry name" value="CheY-like"/>
    <property type="match status" value="1"/>
</dbReference>
<dbReference type="InterPro" id="IPR001789">
    <property type="entry name" value="Sig_transdc_resp-reg_receiver"/>
</dbReference>
<evidence type="ECO:0000256" key="1">
    <source>
        <dbReference type="ARBA" id="ARBA00022741"/>
    </source>
</evidence>
<dbReference type="Proteomes" id="UP000734218">
    <property type="component" value="Unassembled WGS sequence"/>
</dbReference>
<evidence type="ECO:0000313" key="9">
    <source>
        <dbReference type="EMBL" id="NJC32704.1"/>
    </source>
</evidence>
<dbReference type="SUPFAM" id="SSF52540">
    <property type="entry name" value="P-loop containing nucleoside triphosphate hydrolases"/>
    <property type="match status" value="1"/>
</dbReference>
<feature type="domain" description="Sigma-54 factor interaction" evidence="7">
    <location>
        <begin position="142"/>
        <end position="352"/>
    </location>
</feature>
<keyword evidence="5" id="KW-0804">Transcription</keyword>
<keyword evidence="10" id="KW-1185">Reference proteome</keyword>
<dbReference type="InterPro" id="IPR002197">
    <property type="entry name" value="HTH_Fis"/>
</dbReference>
<dbReference type="Gene3D" id="1.10.8.60">
    <property type="match status" value="1"/>
</dbReference>
<dbReference type="Pfam" id="PF25601">
    <property type="entry name" value="AAA_lid_14"/>
    <property type="match status" value="1"/>
</dbReference>
<dbReference type="InterPro" id="IPR025944">
    <property type="entry name" value="Sigma_54_int_dom_CS"/>
</dbReference>
<feature type="domain" description="Response regulatory" evidence="8">
    <location>
        <begin position="4"/>
        <end position="118"/>
    </location>
</feature>
<keyword evidence="2" id="KW-0067">ATP-binding</keyword>
<evidence type="ECO:0000313" key="10">
    <source>
        <dbReference type="Proteomes" id="UP000734218"/>
    </source>
</evidence>
<dbReference type="InterPro" id="IPR011006">
    <property type="entry name" value="CheY-like_superfamily"/>
</dbReference>
<dbReference type="Gene3D" id="3.40.50.300">
    <property type="entry name" value="P-loop containing nucleotide triphosphate hydrolases"/>
    <property type="match status" value="1"/>
</dbReference>
<dbReference type="InterPro" id="IPR058031">
    <property type="entry name" value="AAA_lid_NorR"/>
</dbReference>
<evidence type="ECO:0000256" key="2">
    <source>
        <dbReference type="ARBA" id="ARBA00022840"/>
    </source>
</evidence>
<dbReference type="PROSITE" id="PS00675">
    <property type="entry name" value="SIGMA54_INTERACT_1"/>
    <property type="match status" value="1"/>
</dbReference>
<accession>A0ABX0XHL5</accession>
<keyword evidence="1" id="KW-0547">Nucleotide-binding</keyword>
<dbReference type="PANTHER" id="PTHR32071:SF57">
    <property type="entry name" value="C4-DICARBOXYLATE TRANSPORT TRANSCRIPTIONAL REGULATORY PROTEIN DCTD"/>
    <property type="match status" value="1"/>
</dbReference>
<dbReference type="PROSITE" id="PS00688">
    <property type="entry name" value="SIGMA54_INTERACT_3"/>
    <property type="match status" value="1"/>
</dbReference>
<dbReference type="Gene3D" id="3.40.50.2300">
    <property type="match status" value="1"/>
</dbReference>
<dbReference type="CDD" id="cd17549">
    <property type="entry name" value="REC_DctD-like"/>
    <property type="match status" value="1"/>
</dbReference>
<feature type="modified residue" description="4-aspartylphosphate" evidence="6">
    <location>
        <position position="53"/>
    </location>
</feature>
<dbReference type="PANTHER" id="PTHR32071">
    <property type="entry name" value="TRANSCRIPTIONAL REGULATORY PROTEIN"/>
    <property type="match status" value="1"/>
</dbReference>
<keyword evidence="6" id="KW-0597">Phosphoprotein</keyword>
<dbReference type="Pfam" id="PF00158">
    <property type="entry name" value="Sigma54_activat"/>
    <property type="match status" value="1"/>
</dbReference>
<name>A0ABX0XHL5_9SPHN</name>
<dbReference type="InterPro" id="IPR025662">
    <property type="entry name" value="Sigma_54_int_dom_ATP-bd_1"/>
</dbReference>
<dbReference type="EMBL" id="JAATJE010000001">
    <property type="protein sequence ID" value="NJC32704.1"/>
    <property type="molecule type" value="Genomic_DNA"/>
</dbReference>
<dbReference type="SUPFAM" id="SSF46689">
    <property type="entry name" value="Homeodomain-like"/>
    <property type="match status" value="1"/>
</dbReference>
<evidence type="ECO:0000256" key="3">
    <source>
        <dbReference type="ARBA" id="ARBA00023012"/>
    </source>
</evidence>
<proteinExistence type="predicted"/>
<keyword evidence="4" id="KW-0805">Transcription regulation</keyword>
<protein>
    <submittedName>
        <fullName evidence="9">Two-component system C4-dicarboxylate transport response regulator DctD</fullName>
    </submittedName>
</protein>
<dbReference type="Pfam" id="PF02954">
    <property type="entry name" value="HTH_8"/>
    <property type="match status" value="1"/>
</dbReference>
<evidence type="ECO:0000259" key="7">
    <source>
        <dbReference type="PROSITE" id="PS50045"/>
    </source>
</evidence>
<dbReference type="InterPro" id="IPR002078">
    <property type="entry name" value="Sigma_54_int"/>
</dbReference>